<dbReference type="Gene3D" id="2.60.40.10">
    <property type="entry name" value="Immunoglobulins"/>
    <property type="match status" value="2"/>
</dbReference>
<accession>A0A1I1GBV7</accession>
<dbReference type="Gene3D" id="2.60.120.260">
    <property type="entry name" value="Galactose-binding domain-like"/>
    <property type="match status" value="1"/>
</dbReference>
<gene>
    <name evidence="10" type="ORF">SAMN04488102_1036</name>
</gene>
<dbReference type="Proteomes" id="UP000199612">
    <property type="component" value="Unassembled WGS sequence"/>
</dbReference>
<keyword evidence="11" id="KW-1185">Reference proteome</keyword>
<keyword evidence="6 8" id="KW-0326">Glycosidase</keyword>
<dbReference type="PROSITE" id="PS00719">
    <property type="entry name" value="GLYCOSYL_HYDROL_F2_1"/>
    <property type="match status" value="1"/>
</dbReference>
<dbReference type="PANTHER" id="PTHR46323">
    <property type="entry name" value="BETA-GALACTOSIDASE"/>
    <property type="match status" value="1"/>
</dbReference>
<dbReference type="InterPro" id="IPR006104">
    <property type="entry name" value="Glyco_hydro_2_N"/>
</dbReference>
<evidence type="ECO:0000256" key="3">
    <source>
        <dbReference type="ARBA" id="ARBA00012756"/>
    </source>
</evidence>
<dbReference type="GO" id="GO:0030246">
    <property type="term" value="F:carbohydrate binding"/>
    <property type="evidence" value="ECO:0007669"/>
    <property type="project" value="InterPro"/>
</dbReference>
<evidence type="ECO:0000313" key="11">
    <source>
        <dbReference type="Proteomes" id="UP000199612"/>
    </source>
</evidence>
<evidence type="ECO:0000256" key="5">
    <source>
        <dbReference type="ARBA" id="ARBA00022801"/>
    </source>
</evidence>
<dbReference type="InterPro" id="IPR050347">
    <property type="entry name" value="Bact_Beta-galactosidase"/>
</dbReference>
<organism evidence="10 11">
    <name type="scientific">Alkalibacterium subtropicum</name>
    <dbReference type="NCBI Taxonomy" id="753702"/>
    <lineage>
        <taxon>Bacteria</taxon>
        <taxon>Bacillati</taxon>
        <taxon>Bacillota</taxon>
        <taxon>Bacilli</taxon>
        <taxon>Lactobacillales</taxon>
        <taxon>Carnobacteriaceae</taxon>
        <taxon>Alkalibacterium</taxon>
    </lineage>
</organism>
<dbReference type="InterPro" id="IPR014718">
    <property type="entry name" value="GH-type_carb-bd"/>
</dbReference>
<dbReference type="InterPro" id="IPR013783">
    <property type="entry name" value="Ig-like_fold"/>
</dbReference>
<dbReference type="InterPro" id="IPR006101">
    <property type="entry name" value="Glyco_hydro_2"/>
</dbReference>
<comment type="similarity">
    <text evidence="2 8">Belongs to the glycosyl hydrolase 2 family.</text>
</comment>
<reference evidence="11" key="1">
    <citation type="submission" date="2016-10" db="EMBL/GenBank/DDBJ databases">
        <authorList>
            <person name="Varghese N."/>
            <person name="Submissions S."/>
        </authorList>
    </citation>
    <scope>NUCLEOTIDE SEQUENCE [LARGE SCALE GENOMIC DNA]</scope>
    <source>
        <strain evidence="11">DSM 23664</strain>
    </source>
</reference>
<dbReference type="Pfam" id="PF02837">
    <property type="entry name" value="Glyco_hydro_2_N"/>
    <property type="match status" value="1"/>
</dbReference>
<dbReference type="InterPro" id="IPR006103">
    <property type="entry name" value="Glyco_hydro_2_cat"/>
</dbReference>
<dbReference type="InterPro" id="IPR017853">
    <property type="entry name" value="GH"/>
</dbReference>
<dbReference type="InterPro" id="IPR011013">
    <property type="entry name" value="Gal_mutarotase_sf_dom"/>
</dbReference>
<dbReference type="STRING" id="753702.SAMN04488102_1036"/>
<dbReference type="SMART" id="SM01038">
    <property type="entry name" value="Bgal_small_N"/>
    <property type="match status" value="1"/>
</dbReference>
<evidence type="ECO:0000256" key="2">
    <source>
        <dbReference type="ARBA" id="ARBA00007401"/>
    </source>
</evidence>
<dbReference type="InterPro" id="IPR023232">
    <property type="entry name" value="Glyco_hydro_2_AS"/>
</dbReference>
<keyword evidence="5 8" id="KW-0378">Hydrolase</keyword>
<dbReference type="GO" id="GO:0004565">
    <property type="term" value="F:beta-galactosidase activity"/>
    <property type="evidence" value="ECO:0007669"/>
    <property type="project" value="UniProtKB-EC"/>
</dbReference>
<dbReference type="Pfam" id="PF02929">
    <property type="entry name" value="Bgal_small_N"/>
    <property type="match status" value="1"/>
</dbReference>
<evidence type="ECO:0000256" key="1">
    <source>
        <dbReference type="ARBA" id="ARBA00001412"/>
    </source>
</evidence>
<feature type="domain" description="Beta galactosidase small chain/" evidence="9">
    <location>
        <begin position="735"/>
        <end position="1013"/>
    </location>
</feature>
<dbReference type="SUPFAM" id="SSF49785">
    <property type="entry name" value="Galactose-binding domain-like"/>
    <property type="match status" value="1"/>
</dbReference>
<dbReference type="GO" id="GO:0009341">
    <property type="term" value="C:beta-galactosidase complex"/>
    <property type="evidence" value="ECO:0007669"/>
    <property type="project" value="InterPro"/>
</dbReference>
<proteinExistence type="inferred from homology"/>
<protein>
    <recommendedName>
        <fullName evidence="4 8">Beta-galactosidase</fullName>
        <ecNumber evidence="3 8">3.2.1.23</ecNumber>
    </recommendedName>
    <alternativeName>
        <fullName evidence="7 8">Lactase</fullName>
    </alternativeName>
</protein>
<evidence type="ECO:0000256" key="8">
    <source>
        <dbReference type="RuleBase" id="RU361154"/>
    </source>
</evidence>
<dbReference type="PANTHER" id="PTHR46323:SF2">
    <property type="entry name" value="BETA-GALACTOSIDASE"/>
    <property type="match status" value="1"/>
</dbReference>
<dbReference type="EC" id="3.2.1.23" evidence="3 8"/>
<dbReference type="SUPFAM" id="SSF51445">
    <property type="entry name" value="(Trans)glycosidases"/>
    <property type="match status" value="1"/>
</dbReference>
<name>A0A1I1GBV7_9LACT</name>
<sequence length="1017" mass="116769">MVIIVSTNYLKHDILEVNRQPEHAYFFSYRDKETALTYDRSRSSGFTLLNGAWKFHYGRHPNDVDEDFFRNDFNDSAWESLHVPSHWEMKGYGKPHYTNVQYPFPVDPPHIPSENPTGAYRKIFYLSEVKERSVIRFEGVDNAFDLWLNGEYIGYSTGSRVAAEFDVSDLLIKGHNTLAVKVYKWSAQSYLEDQDMWWLSGIFRDVYILSKEPAGIKDFFVKTTFEGEYKDAELNLSLDVTEETVGKDVKIELLDKKHNKVFEETLSIDQETVSFSKKVEAPEKWSAEDPTLYHLLFTIEDNGSVLEIVPQRAGFRQVELKDGLIKVNGKRILFKGVNRHEFHPEHGRAVPIDVMEQDLKLMKQHNINAIRTSHYPSDPRFYDLCDEYGFYVIDETDLETHGFTLINDLDQLSDNKDWEKNYIDRIRRMVERDKNHPAVIIWSLGNESGFGQNHLAMAEWARGRDETRLLHYEGETIRILDESNYEPKTLNQSADFFSTMYTDVGRLEKLGKQTHLDQPHVLCEFAHAMGNGPGGFKEYTDLFNKYPRLQGGFVWEWIDHGIKAVNEDGDLFYAYGGDFGEHPHDGNFVIDGLIFPDRTPSPALLDYKRAIQPVKAELEGNQLTITNRYDFIDLSKLRASWVLKQNGRILDQGEMDVSGIKAQKSETFDLPLDMSAVTKESQLLIECHTKNTERWSDSGHLVAWHQFMIGSGVTYPTRHTTDEPITVMEDGDLLLLKNGQFELIFDTFEGKIRTYRVNGDLLIEEGPANNFWRAMTDNDSIGHDDFNTRPNKEAWKQYGVDHFQERIEAVSVDLDGDDFVIKVKSTLAPPVLSWGFRSTVTYTVRPNGVITIDVKGDKFGNGPLTLPKIGLKMAISKWLDQVTWYGNGPGESYPDIQFATRKDVWTLKSDELGTPYIMPQENGNRSDVDWVSFTHSDGTGFLVKGNDLNFSLRECSTETLDEAKHIYELVKEDTMELNVDYKLNGIGSSSCGPGVLDKYKLANESYQYHISLEPYTR</sequence>
<evidence type="ECO:0000256" key="6">
    <source>
        <dbReference type="ARBA" id="ARBA00023295"/>
    </source>
</evidence>
<evidence type="ECO:0000256" key="4">
    <source>
        <dbReference type="ARBA" id="ARBA00013303"/>
    </source>
</evidence>
<evidence type="ECO:0000256" key="7">
    <source>
        <dbReference type="ARBA" id="ARBA00032230"/>
    </source>
</evidence>
<dbReference type="Gene3D" id="3.20.20.80">
    <property type="entry name" value="Glycosidases"/>
    <property type="match status" value="1"/>
</dbReference>
<dbReference type="PRINTS" id="PR00132">
    <property type="entry name" value="GLHYDRLASE2"/>
</dbReference>
<comment type="catalytic activity">
    <reaction evidence="1 8">
        <text>Hydrolysis of terminal non-reducing beta-D-galactose residues in beta-D-galactosides.</text>
        <dbReference type="EC" id="3.2.1.23"/>
    </reaction>
</comment>
<dbReference type="SUPFAM" id="SSF49303">
    <property type="entry name" value="beta-Galactosidase/glucuronidase domain"/>
    <property type="match status" value="2"/>
</dbReference>
<dbReference type="InterPro" id="IPR004199">
    <property type="entry name" value="B-gal_small/dom_5"/>
</dbReference>
<dbReference type="PROSITE" id="PS00608">
    <property type="entry name" value="GLYCOSYL_HYDROL_F2_2"/>
    <property type="match status" value="1"/>
</dbReference>
<evidence type="ECO:0000259" key="9">
    <source>
        <dbReference type="SMART" id="SM01038"/>
    </source>
</evidence>
<dbReference type="Pfam" id="PF00703">
    <property type="entry name" value="Glyco_hydro_2"/>
    <property type="match status" value="1"/>
</dbReference>
<evidence type="ECO:0000313" key="10">
    <source>
        <dbReference type="EMBL" id="SFC09199.1"/>
    </source>
</evidence>
<dbReference type="RefSeq" id="WP_218147200.1">
    <property type="nucleotide sequence ID" value="NZ_FOLT01000003.1"/>
</dbReference>
<dbReference type="InterPro" id="IPR008979">
    <property type="entry name" value="Galactose-bd-like_sf"/>
</dbReference>
<dbReference type="EMBL" id="FOLT01000003">
    <property type="protein sequence ID" value="SFC09199.1"/>
    <property type="molecule type" value="Genomic_DNA"/>
</dbReference>
<dbReference type="InterPro" id="IPR032312">
    <property type="entry name" value="LacZ_4"/>
</dbReference>
<dbReference type="InterPro" id="IPR036156">
    <property type="entry name" value="Beta-gal/glucu_dom_sf"/>
</dbReference>
<dbReference type="Gene3D" id="2.70.98.10">
    <property type="match status" value="1"/>
</dbReference>
<dbReference type="Pfam" id="PF02836">
    <property type="entry name" value="Glyco_hydro_2_C"/>
    <property type="match status" value="1"/>
</dbReference>
<dbReference type="FunFam" id="3.20.20.80:FF:000018">
    <property type="entry name" value="Beta-galactosidase"/>
    <property type="match status" value="1"/>
</dbReference>
<dbReference type="InterPro" id="IPR006102">
    <property type="entry name" value="Ig-like_GH2"/>
</dbReference>
<dbReference type="GO" id="GO:0005990">
    <property type="term" value="P:lactose catabolic process"/>
    <property type="evidence" value="ECO:0007669"/>
    <property type="project" value="TreeGrafter"/>
</dbReference>
<dbReference type="InterPro" id="IPR023230">
    <property type="entry name" value="Glyco_hydro_2_CS"/>
</dbReference>
<dbReference type="AlphaFoldDB" id="A0A1I1GBV7"/>
<dbReference type="SUPFAM" id="SSF74650">
    <property type="entry name" value="Galactose mutarotase-like"/>
    <property type="match status" value="1"/>
</dbReference>
<dbReference type="Pfam" id="PF16353">
    <property type="entry name" value="LacZ_4"/>
    <property type="match status" value="1"/>
</dbReference>